<protein>
    <submittedName>
        <fullName evidence="1">Uncharacterized protein</fullName>
    </submittedName>
</protein>
<sequence length="60" mass="6785">MFMFTRPRNFAIMQSTSFVGSRYPGSDYPSIPSLQFPLAYQGNMMSPRPLGNSHVNNNLI</sequence>
<gene>
    <name evidence="1" type="ORF">MA16_Dca007100</name>
</gene>
<organism evidence="1 2">
    <name type="scientific">Dendrobium catenatum</name>
    <dbReference type="NCBI Taxonomy" id="906689"/>
    <lineage>
        <taxon>Eukaryota</taxon>
        <taxon>Viridiplantae</taxon>
        <taxon>Streptophyta</taxon>
        <taxon>Embryophyta</taxon>
        <taxon>Tracheophyta</taxon>
        <taxon>Spermatophyta</taxon>
        <taxon>Magnoliopsida</taxon>
        <taxon>Liliopsida</taxon>
        <taxon>Asparagales</taxon>
        <taxon>Orchidaceae</taxon>
        <taxon>Epidendroideae</taxon>
        <taxon>Malaxideae</taxon>
        <taxon>Dendrobiinae</taxon>
        <taxon>Dendrobium</taxon>
    </lineage>
</organism>
<dbReference type="AlphaFoldDB" id="A0A2I0W3V3"/>
<evidence type="ECO:0000313" key="2">
    <source>
        <dbReference type="Proteomes" id="UP000233837"/>
    </source>
</evidence>
<reference evidence="1 2" key="1">
    <citation type="journal article" date="2016" name="Sci. Rep.">
        <title>The Dendrobium catenatum Lindl. genome sequence provides insights into polysaccharide synthase, floral development and adaptive evolution.</title>
        <authorList>
            <person name="Zhang G.Q."/>
            <person name="Xu Q."/>
            <person name="Bian C."/>
            <person name="Tsai W.C."/>
            <person name="Yeh C.M."/>
            <person name="Liu K.W."/>
            <person name="Yoshida K."/>
            <person name="Zhang L.S."/>
            <person name="Chang S.B."/>
            <person name="Chen F."/>
            <person name="Shi Y."/>
            <person name="Su Y.Y."/>
            <person name="Zhang Y.Q."/>
            <person name="Chen L.J."/>
            <person name="Yin Y."/>
            <person name="Lin M."/>
            <person name="Huang H."/>
            <person name="Deng H."/>
            <person name="Wang Z.W."/>
            <person name="Zhu S.L."/>
            <person name="Zhao X."/>
            <person name="Deng C."/>
            <person name="Niu S.C."/>
            <person name="Huang J."/>
            <person name="Wang M."/>
            <person name="Liu G.H."/>
            <person name="Yang H.J."/>
            <person name="Xiao X.J."/>
            <person name="Hsiao Y.Y."/>
            <person name="Wu W.L."/>
            <person name="Chen Y.Y."/>
            <person name="Mitsuda N."/>
            <person name="Ohme-Takagi M."/>
            <person name="Luo Y.B."/>
            <person name="Van de Peer Y."/>
            <person name="Liu Z.J."/>
        </authorList>
    </citation>
    <scope>NUCLEOTIDE SEQUENCE [LARGE SCALE GENOMIC DNA]</scope>
    <source>
        <tissue evidence="1">The whole plant</tissue>
    </source>
</reference>
<dbReference type="Proteomes" id="UP000233837">
    <property type="component" value="Unassembled WGS sequence"/>
</dbReference>
<name>A0A2I0W3V3_9ASPA</name>
<proteinExistence type="predicted"/>
<evidence type="ECO:0000313" key="1">
    <source>
        <dbReference type="EMBL" id="PKU70349.1"/>
    </source>
</evidence>
<reference evidence="1 2" key="2">
    <citation type="journal article" date="2017" name="Nature">
        <title>The Apostasia genome and the evolution of orchids.</title>
        <authorList>
            <person name="Zhang G.Q."/>
            <person name="Liu K.W."/>
            <person name="Li Z."/>
            <person name="Lohaus R."/>
            <person name="Hsiao Y.Y."/>
            <person name="Niu S.C."/>
            <person name="Wang J.Y."/>
            <person name="Lin Y.C."/>
            <person name="Xu Q."/>
            <person name="Chen L.J."/>
            <person name="Yoshida K."/>
            <person name="Fujiwara S."/>
            <person name="Wang Z.W."/>
            <person name="Zhang Y.Q."/>
            <person name="Mitsuda N."/>
            <person name="Wang M."/>
            <person name="Liu G.H."/>
            <person name="Pecoraro L."/>
            <person name="Huang H.X."/>
            <person name="Xiao X.J."/>
            <person name="Lin M."/>
            <person name="Wu X.Y."/>
            <person name="Wu W.L."/>
            <person name="Chen Y.Y."/>
            <person name="Chang S.B."/>
            <person name="Sakamoto S."/>
            <person name="Ohme-Takagi M."/>
            <person name="Yagi M."/>
            <person name="Zeng S.J."/>
            <person name="Shen C.Y."/>
            <person name="Yeh C.M."/>
            <person name="Luo Y.B."/>
            <person name="Tsai W.C."/>
            <person name="Van de Peer Y."/>
            <person name="Liu Z.J."/>
        </authorList>
    </citation>
    <scope>NUCLEOTIDE SEQUENCE [LARGE SCALE GENOMIC DNA]</scope>
    <source>
        <tissue evidence="1">The whole plant</tissue>
    </source>
</reference>
<dbReference type="EMBL" id="KZ502938">
    <property type="protein sequence ID" value="PKU70349.1"/>
    <property type="molecule type" value="Genomic_DNA"/>
</dbReference>
<keyword evidence="2" id="KW-1185">Reference proteome</keyword>
<accession>A0A2I0W3V3</accession>